<dbReference type="Gene3D" id="3.30.420.40">
    <property type="match status" value="1"/>
</dbReference>
<evidence type="ECO:0000259" key="13">
    <source>
        <dbReference type="Pfam" id="PF00349"/>
    </source>
</evidence>
<organism evidence="15 16">
    <name type="scientific">Lupinus luteus</name>
    <name type="common">European yellow lupine</name>
    <dbReference type="NCBI Taxonomy" id="3873"/>
    <lineage>
        <taxon>Eukaryota</taxon>
        <taxon>Viridiplantae</taxon>
        <taxon>Streptophyta</taxon>
        <taxon>Embryophyta</taxon>
        <taxon>Tracheophyta</taxon>
        <taxon>Spermatophyta</taxon>
        <taxon>Magnoliopsida</taxon>
        <taxon>eudicotyledons</taxon>
        <taxon>Gunneridae</taxon>
        <taxon>Pentapetalae</taxon>
        <taxon>rosids</taxon>
        <taxon>fabids</taxon>
        <taxon>Fabales</taxon>
        <taxon>Fabaceae</taxon>
        <taxon>Papilionoideae</taxon>
        <taxon>50 kb inversion clade</taxon>
        <taxon>genistoids sensu lato</taxon>
        <taxon>core genistoids</taxon>
        <taxon>Genisteae</taxon>
        <taxon>Lupinus</taxon>
    </lineage>
</organism>
<dbReference type="CDD" id="cd24020">
    <property type="entry name" value="ASKHA_NBD_HK_plant"/>
    <property type="match status" value="1"/>
</dbReference>
<evidence type="ECO:0000256" key="6">
    <source>
        <dbReference type="ARBA" id="ARBA00022741"/>
    </source>
</evidence>
<dbReference type="GO" id="GO:0006096">
    <property type="term" value="P:glycolytic process"/>
    <property type="evidence" value="ECO:0007669"/>
    <property type="project" value="UniProtKB-KW"/>
</dbReference>
<dbReference type="PANTHER" id="PTHR19443">
    <property type="entry name" value="HEXOKINASE"/>
    <property type="match status" value="1"/>
</dbReference>
<dbReference type="Proteomes" id="UP001497480">
    <property type="component" value="Unassembled WGS sequence"/>
</dbReference>
<evidence type="ECO:0000256" key="3">
    <source>
        <dbReference type="ARBA" id="ARBA00005028"/>
    </source>
</evidence>
<accession>A0AAV1WPN1</accession>
<evidence type="ECO:0000256" key="4">
    <source>
        <dbReference type="ARBA" id="ARBA00009225"/>
    </source>
</evidence>
<dbReference type="InterPro" id="IPR001312">
    <property type="entry name" value="Hexokinase"/>
</dbReference>
<comment type="similarity">
    <text evidence="4 11">Belongs to the hexokinase family.</text>
</comment>
<dbReference type="GO" id="GO:0005524">
    <property type="term" value="F:ATP binding"/>
    <property type="evidence" value="ECO:0007669"/>
    <property type="project" value="UniProtKB-UniRule"/>
</dbReference>
<evidence type="ECO:0000256" key="8">
    <source>
        <dbReference type="ARBA" id="ARBA00022787"/>
    </source>
</evidence>
<keyword evidence="12" id="KW-0732">Signal</keyword>
<keyword evidence="9 11" id="KW-0067">ATP-binding</keyword>
<dbReference type="Pfam" id="PF03727">
    <property type="entry name" value="Hexokinase_2"/>
    <property type="match status" value="1"/>
</dbReference>
<keyword evidence="6 11" id="KW-0547">Nucleotide-binding</keyword>
<dbReference type="FunFam" id="3.30.420.40:FF:000034">
    <property type="entry name" value="Phosphotransferase"/>
    <property type="match status" value="1"/>
</dbReference>
<proteinExistence type="inferred from homology"/>
<dbReference type="AlphaFoldDB" id="A0AAV1WPN1"/>
<evidence type="ECO:0000259" key="14">
    <source>
        <dbReference type="Pfam" id="PF03727"/>
    </source>
</evidence>
<comment type="subcellular location">
    <subcellularLocation>
        <location evidence="1">Mitochondrion outer membrane</location>
        <topology evidence="1">Single-pass membrane protein</topology>
    </subcellularLocation>
</comment>
<dbReference type="InterPro" id="IPR022672">
    <property type="entry name" value="Hexokinase_N"/>
</dbReference>
<comment type="caution">
    <text evidence="15">The sequence shown here is derived from an EMBL/GenBank/DDBJ whole genome shotgun (WGS) entry which is preliminary data.</text>
</comment>
<keyword evidence="8" id="KW-0472">Membrane</keyword>
<dbReference type="InterPro" id="IPR022673">
    <property type="entry name" value="Hexokinase_C"/>
</dbReference>
<dbReference type="PROSITE" id="PS00378">
    <property type="entry name" value="HEXOKINASE_1"/>
    <property type="match status" value="1"/>
</dbReference>
<evidence type="ECO:0000313" key="15">
    <source>
        <dbReference type="EMBL" id="CAL0311385.1"/>
    </source>
</evidence>
<dbReference type="PRINTS" id="PR00475">
    <property type="entry name" value="HEXOKINASE"/>
</dbReference>
<feature type="domain" description="Hexokinase N-terminal" evidence="13">
    <location>
        <begin position="42"/>
        <end position="238"/>
    </location>
</feature>
<reference evidence="15 16" key="1">
    <citation type="submission" date="2024-03" db="EMBL/GenBank/DDBJ databases">
        <authorList>
            <person name="Martinez-Hernandez J."/>
        </authorList>
    </citation>
    <scope>NUCLEOTIDE SEQUENCE [LARGE SCALE GENOMIC DNA]</scope>
</reference>
<dbReference type="SUPFAM" id="SSF53067">
    <property type="entry name" value="Actin-like ATPase domain"/>
    <property type="match status" value="2"/>
</dbReference>
<dbReference type="PROSITE" id="PS51748">
    <property type="entry name" value="HEXOKINASE_2"/>
    <property type="match status" value="1"/>
</dbReference>
<sequence length="497" mass="54261">MGRTVVAGMMVSVAVAACAVAALVVGERVRGRKKWNKVVNVLRELEEGCDTRVERLKQVVDAMAVEMHAGLASEGGSKLKMLLTFVDNLPNGTERGTYYALHLGGTNFRVLRVHLDGQRSSISEHEVERQPIPQHLMTSTSEDLFDFIASSLKEFIAKEEDGSKPDRRELGFTFSFPVKQMSVSSGILIKWTKGFSIVNMVGRDVASCLQDALTRKGLDVRVAALVNDTVGTLALGHYRDADTVAAIIIGTGTNACYLERIDSIIKSQGLLTASGSMVVNMEWGNFWSSHLPRTVYDIDLDAESPNPNDQGFEKMISGMYLGDIVRRVILRMSLDSDLFGPISPKLSVPFILRTPLMAVMHEDDSPDLREVARILNDVFEIEDVPLKARKIVVKVCDVVTRRAARLAAAGIVGILKKIGRDGSGGITGGRSRSDMKMKRTVVAIEGGLYSSYTLFREYLHEALVEILGEDIAKHVILKVTEDGSGIGTALLAASYSS</sequence>
<keyword evidence="8" id="KW-0496">Mitochondrion</keyword>
<evidence type="ECO:0000256" key="11">
    <source>
        <dbReference type="RuleBase" id="RU362007"/>
    </source>
</evidence>
<evidence type="ECO:0000313" key="16">
    <source>
        <dbReference type="Proteomes" id="UP001497480"/>
    </source>
</evidence>
<keyword evidence="16" id="KW-1185">Reference proteome</keyword>
<evidence type="ECO:0000256" key="5">
    <source>
        <dbReference type="ARBA" id="ARBA00022679"/>
    </source>
</evidence>
<dbReference type="GO" id="GO:0005741">
    <property type="term" value="C:mitochondrial outer membrane"/>
    <property type="evidence" value="ECO:0007669"/>
    <property type="project" value="UniProtKB-SubCell"/>
</dbReference>
<dbReference type="GO" id="GO:0004340">
    <property type="term" value="F:glucokinase activity"/>
    <property type="evidence" value="ECO:0007669"/>
    <property type="project" value="UniProtKB-ARBA"/>
</dbReference>
<dbReference type="InterPro" id="IPR043129">
    <property type="entry name" value="ATPase_NBD"/>
</dbReference>
<gene>
    <name evidence="15" type="ORF">LLUT_LOCUS12445</name>
</gene>
<evidence type="ECO:0000256" key="12">
    <source>
        <dbReference type="SAM" id="SignalP"/>
    </source>
</evidence>
<feature type="chain" id="PRO_5043438429" description="Phosphotransferase" evidence="12">
    <location>
        <begin position="27"/>
        <end position="497"/>
    </location>
</feature>
<dbReference type="Pfam" id="PF00349">
    <property type="entry name" value="Hexokinase_1"/>
    <property type="match status" value="1"/>
</dbReference>
<dbReference type="EMBL" id="CAXHTB010000009">
    <property type="protein sequence ID" value="CAL0311385.1"/>
    <property type="molecule type" value="Genomic_DNA"/>
</dbReference>
<dbReference type="GO" id="GO:0001678">
    <property type="term" value="P:intracellular glucose homeostasis"/>
    <property type="evidence" value="ECO:0007669"/>
    <property type="project" value="InterPro"/>
</dbReference>
<evidence type="ECO:0000256" key="2">
    <source>
        <dbReference type="ARBA" id="ARBA00004888"/>
    </source>
</evidence>
<dbReference type="PANTHER" id="PTHR19443:SF6">
    <property type="entry name" value="HEXOKINASE-4"/>
    <property type="match status" value="1"/>
</dbReference>
<evidence type="ECO:0000256" key="7">
    <source>
        <dbReference type="ARBA" id="ARBA00022777"/>
    </source>
</evidence>
<dbReference type="InterPro" id="IPR019807">
    <property type="entry name" value="Hexokinase_BS"/>
</dbReference>
<dbReference type="EC" id="2.7.1.-" evidence="11"/>
<dbReference type="GO" id="GO:0005536">
    <property type="term" value="F:D-glucose binding"/>
    <property type="evidence" value="ECO:0007669"/>
    <property type="project" value="InterPro"/>
</dbReference>
<dbReference type="FunFam" id="3.40.367.20:FF:000003">
    <property type="entry name" value="Phosphotransferase"/>
    <property type="match status" value="1"/>
</dbReference>
<keyword evidence="7 11" id="KW-0418">Kinase</keyword>
<dbReference type="GO" id="GO:0005829">
    <property type="term" value="C:cytosol"/>
    <property type="evidence" value="ECO:0007669"/>
    <property type="project" value="TreeGrafter"/>
</dbReference>
<dbReference type="Gene3D" id="3.40.367.20">
    <property type="match status" value="1"/>
</dbReference>
<evidence type="ECO:0000256" key="10">
    <source>
        <dbReference type="ARBA" id="ARBA00023152"/>
    </source>
</evidence>
<feature type="domain" description="Hexokinase C-terminal" evidence="14">
    <location>
        <begin position="245"/>
        <end position="493"/>
    </location>
</feature>
<evidence type="ECO:0000256" key="9">
    <source>
        <dbReference type="ARBA" id="ARBA00022840"/>
    </source>
</evidence>
<keyword evidence="8" id="KW-1000">Mitochondrion outer membrane</keyword>
<keyword evidence="5 11" id="KW-0808">Transferase</keyword>
<feature type="signal peptide" evidence="12">
    <location>
        <begin position="1"/>
        <end position="26"/>
    </location>
</feature>
<comment type="pathway">
    <text evidence="3">Carbohydrate metabolism; hexose metabolism.</text>
</comment>
<comment type="pathway">
    <text evidence="2">Carbohydrate degradation; glycolysis; D-glyceraldehyde 3-phosphate and glycerone phosphate from D-glucose: step 1/4.</text>
</comment>
<dbReference type="PROSITE" id="PS51257">
    <property type="entry name" value="PROKAR_LIPOPROTEIN"/>
    <property type="match status" value="1"/>
</dbReference>
<keyword evidence="10 11" id="KW-0324">Glycolysis</keyword>
<name>A0AAV1WPN1_LUPLU</name>
<protein>
    <recommendedName>
        <fullName evidence="11">Phosphotransferase</fullName>
        <ecNumber evidence="11">2.7.1.-</ecNumber>
    </recommendedName>
</protein>
<evidence type="ECO:0000256" key="1">
    <source>
        <dbReference type="ARBA" id="ARBA00004572"/>
    </source>
</evidence>